<reference evidence="2" key="1">
    <citation type="submission" date="2023-03" db="EMBL/GenBank/DDBJ databases">
        <title>Massive genome expansion in bonnet fungi (Mycena s.s.) driven by repeated elements and novel gene families across ecological guilds.</title>
        <authorList>
            <consortium name="Lawrence Berkeley National Laboratory"/>
            <person name="Harder C.B."/>
            <person name="Miyauchi S."/>
            <person name="Viragh M."/>
            <person name="Kuo A."/>
            <person name="Thoen E."/>
            <person name="Andreopoulos B."/>
            <person name="Lu D."/>
            <person name="Skrede I."/>
            <person name="Drula E."/>
            <person name="Henrissat B."/>
            <person name="Morin E."/>
            <person name="Kohler A."/>
            <person name="Barry K."/>
            <person name="LaButti K."/>
            <person name="Morin E."/>
            <person name="Salamov A."/>
            <person name="Lipzen A."/>
            <person name="Mereny Z."/>
            <person name="Hegedus B."/>
            <person name="Baldrian P."/>
            <person name="Stursova M."/>
            <person name="Weitz H."/>
            <person name="Taylor A."/>
            <person name="Grigoriev I.V."/>
            <person name="Nagy L.G."/>
            <person name="Martin F."/>
            <person name="Kauserud H."/>
        </authorList>
    </citation>
    <scope>NUCLEOTIDE SEQUENCE</scope>
    <source>
        <strain evidence="2">CBHHK173m</strain>
    </source>
</reference>
<comment type="caution">
    <text evidence="2">The sequence shown here is derived from an EMBL/GenBank/DDBJ whole genome shotgun (WGS) entry which is preliminary data.</text>
</comment>
<dbReference type="InterPro" id="IPR029058">
    <property type="entry name" value="AB_hydrolase_fold"/>
</dbReference>
<protein>
    <submittedName>
        <fullName evidence="2">Uncharacterized protein</fullName>
    </submittedName>
</protein>
<feature type="region of interest" description="Disordered" evidence="1">
    <location>
        <begin position="43"/>
        <end position="68"/>
    </location>
</feature>
<dbReference type="GO" id="GO:0016747">
    <property type="term" value="F:acyltransferase activity, transferring groups other than amino-acyl groups"/>
    <property type="evidence" value="ECO:0007669"/>
    <property type="project" value="InterPro"/>
</dbReference>
<dbReference type="SUPFAM" id="SSF53474">
    <property type="entry name" value="alpha/beta-Hydrolases"/>
    <property type="match status" value="1"/>
</dbReference>
<name>A0AAD6UDQ1_9AGAR</name>
<feature type="compositionally biased region" description="Low complexity" evidence="1">
    <location>
        <begin position="160"/>
        <end position="175"/>
    </location>
</feature>
<accession>A0AAD6UDQ1</accession>
<evidence type="ECO:0000256" key="1">
    <source>
        <dbReference type="SAM" id="MobiDB-lite"/>
    </source>
</evidence>
<feature type="region of interest" description="Disordered" evidence="1">
    <location>
        <begin position="131"/>
        <end position="187"/>
    </location>
</feature>
<dbReference type="InterPro" id="IPR008220">
    <property type="entry name" value="HAT_MetX-like"/>
</dbReference>
<dbReference type="EMBL" id="JARJCN010000007">
    <property type="protein sequence ID" value="KAJ7099584.1"/>
    <property type="molecule type" value="Genomic_DNA"/>
</dbReference>
<keyword evidence="3" id="KW-1185">Reference proteome</keyword>
<dbReference type="Proteomes" id="UP001222325">
    <property type="component" value="Unassembled WGS sequence"/>
</dbReference>
<gene>
    <name evidence="2" type="ORF">B0H15DRAFT_553660</name>
</gene>
<dbReference type="AlphaFoldDB" id="A0AAD6UDQ1"/>
<dbReference type="Gene3D" id="3.40.50.1820">
    <property type="entry name" value="alpha/beta hydrolase"/>
    <property type="match status" value="1"/>
</dbReference>
<evidence type="ECO:0000313" key="3">
    <source>
        <dbReference type="Proteomes" id="UP001222325"/>
    </source>
</evidence>
<proteinExistence type="predicted"/>
<feature type="compositionally biased region" description="Basic residues" evidence="1">
    <location>
        <begin position="150"/>
        <end position="159"/>
    </location>
</feature>
<sequence>MPSCYCGSLDDTLPFLYQPSPDGAPPILKDHFVIVCGLLGAGASSSPSHAPVAQRGPTSRGHIRGQHPPAARVARLAAYIGFSMGAQQAYHMATLYPAFAERAVVLAGSARTSWHNWSFLEGARRQRRLLRRAVPSPRDARHARSCASTRRGRSRRRGSARAAGRRSGSPRSTRTCARSGPAGRTRTTCCASCGRGRRATSRSLGRRGSAGICRRRCARLRRRCSSCPVGRACIFLPRTARRRSGI</sequence>
<dbReference type="PANTHER" id="PTHR32268">
    <property type="entry name" value="HOMOSERINE O-ACETYLTRANSFERASE"/>
    <property type="match status" value="1"/>
</dbReference>
<dbReference type="PANTHER" id="PTHR32268:SF15">
    <property type="entry name" value="HOMOSERINE ACETYLTRANSFERASE FAMILY PROTEIN (AFU_ORTHOLOGUE AFUA_1G15350)"/>
    <property type="match status" value="1"/>
</dbReference>
<organism evidence="2 3">
    <name type="scientific">Mycena belliarum</name>
    <dbReference type="NCBI Taxonomy" id="1033014"/>
    <lineage>
        <taxon>Eukaryota</taxon>
        <taxon>Fungi</taxon>
        <taxon>Dikarya</taxon>
        <taxon>Basidiomycota</taxon>
        <taxon>Agaricomycotina</taxon>
        <taxon>Agaricomycetes</taxon>
        <taxon>Agaricomycetidae</taxon>
        <taxon>Agaricales</taxon>
        <taxon>Marasmiineae</taxon>
        <taxon>Mycenaceae</taxon>
        <taxon>Mycena</taxon>
    </lineage>
</organism>
<evidence type="ECO:0000313" key="2">
    <source>
        <dbReference type="EMBL" id="KAJ7099584.1"/>
    </source>
</evidence>